<evidence type="ECO:0000313" key="3">
    <source>
        <dbReference type="EMBL" id="CAF1308108.1"/>
    </source>
</evidence>
<feature type="compositionally biased region" description="Basic residues" evidence="1">
    <location>
        <begin position="201"/>
        <end position="215"/>
    </location>
</feature>
<accession>A0A814X1D1</accession>
<evidence type="ECO:0000313" key="2">
    <source>
        <dbReference type="EMBL" id="CAF1205383.1"/>
    </source>
</evidence>
<evidence type="ECO:0000256" key="1">
    <source>
        <dbReference type="SAM" id="MobiDB-lite"/>
    </source>
</evidence>
<organism evidence="2 4">
    <name type="scientific">Adineta ricciae</name>
    <name type="common">Rotifer</name>
    <dbReference type="NCBI Taxonomy" id="249248"/>
    <lineage>
        <taxon>Eukaryota</taxon>
        <taxon>Metazoa</taxon>
        <taxon>Spiralia</taxon>
        <taxon>Gnathifera</taxon>
        <taxon>Rotifera</taxon>
        <taxon>Eurotatoria</taxon>
        <taxon>Bdelloidea</taxon>
        <taxon>Adinetida</taxon>
        <taxon>Adinetidae</taxon>
        <taxon>Adineta</taxon>
    </lineage>
</organism>
<proteinExistence type="predicted"/>
<reference evidence="2" key="1">
    <citation type="submission" date="2021-02" db="EMBL/GenBank/DDBJ databases">
        <authorList>
            <person name="Nowell W R."/>
        </authorList>
    </citation>
    <scope>NUCLEOTIDE SEQUENCE</scope>
</reference>
<dbReference type="EMBL" id="CAJNOR010001826">
    <property type="protein sequence ID" value="CAF1205383.1"/>
    <property type="molecule type" value="Genomic_DNA"/>
</dbReference>
<dbReference type="OrthoDB" id="9995715at2759"/>
<name>A0A814X1D1_ADIRI</name>
<comment type="caution">
    <text evidence="2">The sequence shown here is derived from an EMBL/GenBank/DDBJ whole genome shotgun (WGS) entry which is preliminary data.</text>
</comment>
<dbReference type="Proteomes" id="UP000663828">
    <property type="component" value="Unassembled WGS sequence"/>
</dbReference>
<protein>
    <submittedName>
        <fullName evidence="2">Uncharacterized protein</fullName>
    </submittedName>
</protein>
<feature type="region of interest" description="Disordered" evidence="1">
    <location>
        <begin position="201"/>
        <end position="226"/>
    </location>
</feature>
<gene>
    <name evidence="3" type="ORF">EDS130_LOCUS30984</name>
    <name evidence="2" type="ORF">XAT740_LOCUS23911</name>
</gene>
<sequence length="226" mass="26856">MSIDKRNRWQLIELLKKYSQSTQNINKKVTRRDYHFYMYNGYSWHLPHPPKPTKHFSFPRPDFVYQPYVNFVKVNQDIFKLALQHGSEYFRDKSILLQLLDVGAADLTVTVIYFMEGSRHWFPNDWHNAQRHAHGGYFADYHMLCTGEYCPFGPKIRGLTEIDSRIDQVLFLNTSSERQGRMGCCSNVAWRCPTSAKRHSYKEGRHRIKSQRRQGNRLTKEANKYN</sequence>
<keyword evidence="4" id="KW-1185">Reference proteome</keyword>
<dbReference type="AlphaFoldDB" id="A0A814X1D1"/>
<dbReference type="Proteomes" id="UP000663852">
    <property type="component" value="Unassembled WGS sequence"/>
</dbReference>
<dbReference type="EMBL" id="CAJNOJ010000222">
    <property type="protein sequence ID" value="CAF1308108.1"/>
    <property type="molecule type" value="Genomic_DNA"/>
</dbReference>
<evidence type="ECO:0000313" key="4">
    <source>
        <dbReference type="Proteomes" id="UP000663828"/>
    </source>
</evidence>